<proteinExistence type="inferred from homology"/>
<evidence type="ECO:0000256" key="6">
    <source>
        <dbReference type="ARBA" id="ARBA00022741"/>
    </source>
</evidence>
<keyword evidence="4" id="KW-0548">Nucleotidyltransferase</keyword>
<dbReference type="InterPro" id="IPR032828">
    <property type="entry name" value="PolyA_RNA-bd"/>
</dbReference>
<dbReference type="InterPro" id="IPR050264">
    <property type="entry name" value="Bact_CCA-adding_enz_type3_sf"/>
</dbReference>
<dbReference type="SUPFAM" id="SSF81891">
    <property type="entry name" value="Poly A polymerase C-terminal region-like"/>
    <property type="match status" value="1"/>
</dbReference>
<dbReference type="GO" id="GO:0008033">
    <property type="term" value="P:tRNA processing"/>
    <property type="evidence" value="ECO:0007669"/>
    <property type="project" value="UniProtKB-KW"/>
</dbReference>
<evidence type="ECO:0000256" key="7">
    <source>
        <dbReference type="ARBA" id="ARBA00022842"/>
    </source>
</evidence>
<protein>
    <recommendedName>
        <fullName evidence="13">CCA tRNA nucleotidyltransferase</fullName>
    </recommendedName>
</protein>
<dbReference type="CDD" id="cd05398">
    <property type="entry name" value="NT_ClassII-CCAase"/>
    <property type="match status" value="1"/>
</dbReference>
<dbReference type="Pfam" id="PF12627">
    <property type="entry name" value="PolyA_pol_RNAbd"/>
    <property type="match status" value="1"/>
</dbReference>
<dbReference type="InterPro" id="IPR002646">
    <property type="entry name" value="PolA_pol_head_dom"/>
</dbReference>
<dbReference type="Gene3D" id="3.30.460.10">
    <property type="entry name" value="Beta Polymerase, domain 2"/>
    <property type="match status" value="1"/>
</dbReference>
<dbReference type="Gene3D" id="1.10.3090.10">
    <property type="entry name" value="cca-adding enzyme, domain 2"/>
    <property type="match status" value="1"/>
</dbReference>
<evidence type="ECO:0000256" key="1">
    <source>
        <dbReference type="ARBA" id="ARBA00001946"/>
    </source>
</evidence>
<dbReference type="PANTHER" id="PTHR46173:SF1">
    <property type="entry name" value="CCA TRNA NUCLEOTIDYLTRANSFERASE 1, MITOCHONDRIAL"/>
    <property type="match status" value="1"/>
</dbReference>
<dbReference type="GO" id="GO:0000049">
    <property type="term" value="F:tRNA binding"/>
    <property type="evidence" value="ECO:0007669"/>
    <property type="project" value="TreeGrafter"/>
</dbReference>
<dbReference type="SUPFAM" id="SSF81301">
    <property type="entry name" value="Nucleotidyltransferase"/>
    <property type="match status" value="1"/>
</dbReference>
<comment type="caution">
    <text evidence="11">The sequence shown here is derived from an EMBL/GenBank/DDBJ whole genome shotgun (WGS) entry which is preliminary data.</text>
</comment>
<keyword evidence="3" id="KW-0819">tRNA processing</keyword>
<dbReference type="GO" id="GO:0016779">
    <property type="term" value="F:nucleotidyltransferase activity"/>
    <property type="evidence" value="ECO:0007669"/>
    <property type="project" value="UniProtKB-KW"/>
</dbReference>
<evidence type="ECO:0000256" key="2">
    <source>
        <dbReference type="ARBA" id="ARBA00022679"/>
    </source>
</evidence>
<keyword evidence="6" id="KW-0547">Nucleotide-binding</keyword>
<dbReference type="GO" id="GO:0000166">
    <property type="term" value="F:nucleotide binding"/>
    <property type="evidence" value="ECO:0007669"/>
    <property type="project" value="UniProtKB-KW"/>
</dbReference>
<comment type="similarity">
    <text evidence="8">Belongs to the tRNA nucleotidyltransferase/poly(A) polymerase family.</text>
</comment>
<dbReference type="Pfam" id="PF01743">
    <property type="entry name" value="PolyA_pol"/>
    <property type="match status" value="1"/>
</dbReference>
<dbReference type="AlphaFoldDB" id="A0A412PCH9"/>
<evidence type="ECO:0000313" key="12">
    <source>
        <dbReference type="Proteomes" id="UP000284731"/>
    </source>
</evidence>
<dbReference type="EMBL" id="QRWX01000003">
    <property type="protein sequence ID" value="RGT54878.1"/>
    <property type="molecule type" value="Genomic_DNA"/>
</dbReference>
<sequence length="393" mass="44951">MKIQIPDYIQVLIDLLNQNHYSAYVVGGAIRNALLELPIHDYDLTTDATPDEMLQVFSSHRVLKTGIQHGTITVLSKGQPVEITTFRSENVYEDHRHPSGVLFSDNIKEDCKRRDFTINALCYNNNEGLLDFFGGVNDLSNKIIRCIGNANERIDEDALRILRALRFAGRLSFTIEENTATAIHKQKDLLHYISEERIHSEWIGILETNTLSSILTEYSDVIQVFIPELKENIIQESISSINQSPLSANIRTAILLKEIPNVKEILKRLKYSGAEQTVILSCIQNSMQTLSSKIELKRFLSTLKIPFDTYHQYRSAIDSSYQKETIHAYYQEIHNMHEPYQLKELAIDGNAVKEFGYQGKDIADILQRCLNAVIENPENNTVEYLTNMIKRTS</sequence>
<comment type="cofactor">
    <cofactor evidence="1">
        <name>Mg(2+)</name>
        <dbReference type="ChEBI" id="CHEBI:18420"/>
    </cofactor>
</comment>
<evidence type="ECO:0000256" key="4">
    <source>
        <dbReference type="ARBA" id="ARBA00022695"/>
    </source>
</evidence>
<keyword evidence="8" id="KW-0694">RNA-binding</keyword>
<evidence type="ECO:0000259" key="10">
    <source>
        <dbReference type="Pfam" id="PF12627"/>
    </source>
</evidence>
<reference evidence="11 12" key="1">
    <citation type="submission" date="2018-08" db="EMBL/GenBank/DDBJ databases">
        <title>A genome reference for cultivated species of the human gut microbiota.</title>
        <authorList>
            <person name="Zou Y."/>
            <person name="Xue W."/>
            <person name="Luo G."/>
        </authorList>
    </citation>
    <scope>NUCLEOTIDE SEQUENCE [LARGE SCALE GENOMIC DNA]</scope>
    <source>
        <strain evidence="11 12">AF18-46</strain>
    </source>
</reference>
<dbReference type="RefSeq" id="WP_118764948.1">
    <property type="nucleotide sequence ID" value="NZ_CABJCF010000003.1"/>
</dbReference>
<dbReference type="InterPro" id="IPR043519">
    <property type="entry name" value="NT_sf"/>
</dbReference>
<evidence type="ECO:0000313" key="11">
    <source>
        <dbReference type="EMBL" id="RGT54878.1"/>
    </source>
</evidence>
<evidence type="ECO:0008006" key="13">
    <source>
        <dbReference type="Google" id="ProtNLM"/>
    </source>
</evidence>
<keyword evidence="7" id="KW-0460">Magnesium</keyword>
<evidence type="ECO:0000256" key="3">
    <source>
        <dbReference type="ARBA" id="ARBA00022694"/>
    </source>
</evidence>
<evidence type="ECO:0000256" key="8">
    <source>
        <dbReference type="RuleBase" id="RU003953"/>
    </source>
</evidence>
<keyword evidence="2 8" id="KW-0808">Transferase</keyword>
<keyword evidence="5" id="KW-0479">Metal-binding</keyword>
<evidence type="ECO:0000259" key="9">
    <source>
        <dbReference type="Pfam" id="PF01743"/>
    </source>
</evidence>
<organism evidence="11 12">
    <name type="scientific">Solobacterium moorei</name>
    <dbReference type="NCBI Taxonomy" id="102148"/>
    <lineage>
        <taxon>Bacteria</taxon>
        <taxon>Bacillati</taxon>
        <taxon>Bacillota</taxon>
        <taxon>Erysipelotrichia</taxon>
        <taxon>Erysipelotrichales</taxon>
        <taxon>Erysipelotrichaceae</taxon>
        <taxon>Solobacterium</taxon>
    </lineage>
</organism>
<accession>A0A412PCH9</accession>
<gene>
    <name evidence="11" type="ORF">DWX20_06830</name>
</gene>
<dbReference type="GO" id="GO:0046872">
    <property type="term" value="F:metal ion binding"/>
    <property type="evidence" value="ECO:0007669"/>
    <property type="project" value="UniProtKB-KW"/>
</dbReference>
<name>A0A412PCH9_9FIRM</name>
<feature type="domain" description="tRNA nucleotidyltransferase/poly(A) polymerase RNA and SrmB- binding" evidence="10">
    <location>
        <begin position="173"/>
        <end position="229"/>
    </location>
</feature>
<evidence type="ECO:0000256" key="5">
    <source>
        <dbReference type="ARBA" id="ARBA00022723"/>
    </source>
</evidence>
<feature type="domain" description="Poly A polymerase head" evidence="9">
    <location>
        <begin position="23"/>
        <end position="145"/>
    </location>
</feature>
<dbReference type="PANTHER" id="PTHR46173">
    <property type="entry name" value="CCA TRNA NUCLEOTIDYLTRANSFERASE 1, MITOCHONDRIAL"/>
    <property type="match status" value="1"/>
</dbReference>
<dbReference type="Proteomes" id="UP000284731">
    <property type="component" value="Unassembled WGS sequence"/>
</dbReference>